<organism evidence="1 2">
    <name type="scientific">Mediterraneibacter catenae</name>
    <dbReference type="NCBI Taxonomy" id="2594882"/>
    <lineage>
        <taxon>Bacteria</taxon>
        <taxon>Bacillati</taxon>
        <taxon>Bacillota</taxon>
        <taxon>Clostridia</taxon>
        <taxon>Lachnospirales</taxon>
        <taxon>Lachnospiraceae</taxon>
        <taxon>Mediterraneibacter</taxon>
    </lineage>
</organism>
<name>A0A5M9HWF6_9FIRM</name>
<reference evidence="1" key="1">
    <citation type="submission" date="2019-07" db="EMBL/GenBank/DDBJ databases">
        <authorList>
            <person name="Wongkuna S."/>
            <person name="Scaria J."/>
        </authorList>
    </citation>
    <scope>NUCLEOTIDE SEQUENCE [LARGE SCALE GENOMIC DNA]</scope>
    <source>
        <strain evidence="1">SW178</strain>
    </source>
</reference>
<dbReference type="Pfam" id="PF16162">
    <property type="entry name" value="KwaB"/>
    <property type="match status" value="1"/>
</dbReference>
<proteinExistence type="predicted"/>
<dbReference type="InterPro" id="IPR032359">
    <property type="entry name" value="KwaB-like"/>
</dbReference>
<keyword evidence="2" id="KW-1185">Reference proteome</keyword>
<gene>
    <name evidence="1" type="ORF">FNY66_09985</name>
</gene>
<dbReference type="NCBIfam" id="NF041623">
    <property type="entry name" value="KwaB"/>
    <property type="match status" value="1"/>
</dbReference>
<dbReference type="Proteomes" id="UP000322025">
    <property type="component" value="Unassembled WGS sequence"/>
</dbReference>
<dbReference type="EMBL" id="VMSO01000012">
    <property type="protein sequence ID" value="KAA8501068.1"/>
    <property type="molecule type" value="Genomic_DNA"/>
</dbReference>
<dbReference type="AlphaFoldDB" id="A0A5M9HWF6"/>
<accession>A0A5M9HWF6</accession>
<comment type="caution">
    <text evidence="1">The sequence shown here is derived from an EMBL/GenBank/DDBJ whole genome shotgun (WGS) entry which is preliminary data.</text>
</comment>
<protein>
    <submittedName>
        <fullName evidence="1">DUF4868 domain-containing protein</fullName>
    </submittedName>
</protein>
<dbReference type="OrthoDB" id="2086679at2"/>
<sequence>MTSDELKNAVSTVLEQPHYTQLYLILKINNELVMRLADIEDEETAPEIQNMFEGFLNTTIISNEDMVIRDLSVADESPNVIYQYDYDSYPQELGLFRQFEIVEAIKSPHFNFETDDLSHLFGYIIYLGSMQKGIVLFKKHYPISLIKRESFLLGAIKSKERFERLPGEDIIRLNNDVQLLRLGETVFVFDLRVLEHNMGFSALMQQTAIETVEAIEELDILDDIEVLRDTLEDLSFARKLSKVKKSSAIFKLGITKDTIVEFTKTTPALVGKFKYSNDGAKIRLDSKKSKLAFLKLLNDSFLHSELTEQYYEASAKDNITQNA</sequence>
<evidence type="ECO:0000313" key="1">
    <source>
        <dbReference type="EMBL" id="KAA8501068.1"/>
    </source>
</evidence>
<dbReference type="RefSeq" id="WP_150311051.1">
    <property type="nucleotide sequence ID" value="NZ_VMSO01000012.1"/>
</dbReference>
<evidence type="ECO:0000313" key="2">
    <source>
        <dbReference type="Proteomes" id="UP000322025"/>
    </source>
</evidence>
<dbReference type="InterPro" id="IPR048119">
    <property type="entry name" value="KwaB"/>
</dbReference>